<accession>A0A9W7EPY7</accession>
<evidence type="ECO:0000256" key="1">
    <source>
        <dbReference type="ARBA" id="ARBA00023002"/>
    </source>
</evidence>
<dbReference type="InterPro" id="IPR029041">
    <property type="entry name" value="FAD-linked_oxidoreductase-like"/>
</dbReference>
<reference evidence="3" key="1">
    <citation type="journal article" date="2023" name="Commun. Biol.">
        <title>Genome analysis of Parmales, the sister group of diatoms, reveals the evolutionary specialization of diatoms from phago-mixotrophs to photoautotrophs.</title>
        <authorList>
            <person name="Ban H."/>
            <person name="Sato S."/>
            <person name="Yoshikawa S."/>
            <person name="Yamada K."/>
            <person name="Nakamura Y."/>
            <person name="Ichinomiya M."/>
            <person name="Sato N."/>
            <person name="Blanc-Mathieu R."/>
            <person name="Endo H."/>
            <person name="Kuwata A."/>
            <person name="Ogata H."/>
        </authorList>
    </citation>
    <scope>NUCLEOTIDE SEQUENCE [LARGE SCALE GENOMIC DNA]</scope>
    <source>
        <strain evidence="3">NIES 3701</strain>
    </source>
</reference>
<dbReference type="OrthoDB" id="40323at2759"/>
<dbReference type="AlphaFoldDB" id="A0A9W7EPY7"/>
<comment type="caution">
    <text evidence="2">The sequence shown here is derived from an EMBL/GenBank/DDBJ whole genome shotgun (WGS) entry which is preliminary data.</text>
</comment>
<evidence type="ECO:0000313" key="2">
    <source>
        <dbReference type="EMBL" id="GMH87228.1"/>
    </source>
</evidence>
<evidence type="ECO:0000313" key="3">
    <source>
        <dbReference type="Proteomes" id="UP001165085"/>
    </source>
</evidence>
<dbReference type="GO" id="GO:0016491">
    <property type="term" value="F:oxidoreductase activity"/>
    <property type="evidence" value="ECO:0007669"/>
    <property type="project" value="UniProtKB-KW"/>
</dbReference>
<organism evidence="2 3">
    <name type="scientific">Triparma strigata</name>
    <dbReference type="NCBI Taxonomy" id="1606541"/>
    <lineage>
        <taxon>Eukaryota</taxon>
        <taxon>Sar</taxon>
        <taxon>Stramenopiles</taxon>
        <taxon>Ochrophyta</taxon>
        <taxon>Bolidophyceae</taxon>
        <taxon>Parmales</taxon>
        <taxon>Triparmaceae</taxon>
        <taxon>Triparma</taxon>
    </lineage>
</organism>
<gene>
    <name evidence="2" type="ORF">TrST_g6246</name>
</gene>
<sequence>MATASHTLKDQLEDSSVPTFLFGCTPPREGTDNDKAQTSCTKFASRSAVLATDGFIVYDIQDEKGRTEMERPFPFRKTLDPSWYGSLFPTQSGKQTVIYKCVVESSLDNFKAWFNEACDRYNHNSFVLVGAPTSSRTYSGCTMKDAAAVIAETPGATFGCVAIAERHTKKNNEHKNMMRKQNYGAEYFITQGIFTSGPIIRLIKDYGELCKELDVPCKKMILTFAPCGREKTLTFIKWLGMHVPEEVHARIFAAKTPNLKEGERDLGPVRESCKILTEVFQEVLNGIVGCGVPIGINVESLSIFREEIDAAHSLFQTLQSQLLNSRGKPWAIKWYCVGAGGNAYSDIVIVEKERERKKRDILVTALIAGIFGAVISRSQLLKR</sequence>
<dbReference type="Proteomes" id="UP001165085">
    <property type="component" value="Unassembled WGS sequence"/>
</dbReference>
<keyword evidence="3" id="KW-1185">Reference proteome</keyword>
<dbReference type="Gene3D" id="3.20.20.220">
    <property type="match status" value="1"/>
</dbReference>
<dbReference type="EMBL" id="BRXY01000324">
    <property type="protein sequence ID" value="GMH87228.1"/>
    <property type="molecule type" value="Genomic_DNA"/>
</dbReference>
<name>A0A9W7EPY7_9STRA</name>
<protein>
    <submittedName>
        <fullName evidence="2">Uncharacterized protein</fullName>
    </submittedName>
</protein>
<dbReference type="SUPFAM" id="SSF51730">
    <property type="entry name" value="FAD-linked oxidoreductase"/>
    <property type="match status" value="1"/>
</dbReference>
<proteinExistence type="predicted"/>
<keyword evidence="1" id="KW-0560">Oxidoreductase</keyword>